<evidence type="ECO:0000313" key="5">
    <source>
        <dbReference type="Proteomes" id="UP001281130"/>
    </source>
</evidence>
<evidence type="ECO:0000259" key="3">
    <source>
        <dbReference type="Pfam" id="PF20434"/>
    </source>
</evidence>
<feature type="transmembrane region" description="Helical" evidence="2">
    <location>
        <begin position="36"/>
        <end position="56"/>
    </location>
</feature>
<dbReference type="RefSeq" id="WP_320073050.1">
    <property type="nucleotide sequence ID" value="NZ_JAWXXX010000001.1"/>
</dbReference>
<proteinExistence type="predicted"/>
<reference evidence="4" key="1">
    <citation type="submission" date="2023-11" db="EMBL/GenBank/DDBJ databases">
        <title>MicrobeMod: A computational toolkit for identifying prokaryotic methylation and restriction-modification with nanopore sequencing.</title>
        <authorList>
            <person name="Crits-Christoph A."/>
            <person name="Kang S.C."/>
            <person name="Lee H."/>
            <person name="Ostrov N."/>
        </authorList>
    </citation>
    <scope>NUCLEOTIDE SEQUENCE</scope>
    <source>
        <strain evidence="4">ATCC 51242</strain>
    </source>
</reference>
<dbReference type="InterPro" id="IPR050300">
    <property type="entry name" value="GDXG_lipolytic_enzyme"/>
</dbReference>
<comment type="caution">
    <text evidence="4">The sequence shown here is derived from an EMBL/GenBank/DDBJ whole genome shotgun (WGS) entry which is preliminary data.</text>
</comment>
<name>A0AB35T9P7_RUBRA</name>
<organism evidence="4 5">
    <name type="scientific">Rubrobacter radiotolerans</name>
    <name type="common">Arthrobacter radiotolerans</name>
    <dbReference type="NCBI Taxonomy" id="42256"/>
    <lineage>
        <taxon>Bacteria</taxon>
        <taxon>Bacillati</taxon>
        <taxon>Actinomycetota</taxon>
        <taxon>Rubrobacteria</taxon>
        <taxon>Rubrobacterales</taxon>
        <taxon>Rubrobacteraceae</taxon>
        <taxon>Rubrobacter</taxon>
    </lineage>
</organism>
<dbReference type="GO" id="GO:0016787">
    <property type="term" value="F:hydrolase activity"/>
    <property type="evidence" value="ECO:0007669"/>
    <property type="project" value="UniProtKB-KW"/>
</dbReference>
<feature type="transmembrane region" description="Helical" evidence="2">
    <location>
        <begin position="12"/>
        <end position="30"/>
    </location>
</feature>
<dbReference type="AlphaFoldDB" id="A0AB35T9P7"/>
<dbReference type="EMBL" id="JAWXXX010000001">
    <property type="protein sequence ID" value="MDX5895143.1"/>
    <property type="molecule type" value="Genomic_DNA"/>
</dbReference>
<keyword evidence="2" id="KW-0812">Transmembrane</keyword>
<feature type="domain" description="BD-FAE-like" evidence="3">
    <location>
        <begin position="115"/>
        <end position="310"/>
    </location>
</feature>
<dbReference type="PANTHER" id="PTHR48081">
    <property type="entry name" value="AB HYDROLASE SUPERFAMILY PROTEIN C4A8.06C"/>
    <property type="match status" value="1"/>
</dbReference>
<accession>A0AB35T9P7</accession>
<keyword evidence="2" id="KW-1133">Transmembrane helix</keyword>
<evidence type="ECO:0000256" key="1">
    <source>
        <dbReference type="ARBA" id="ARBA00022801"/>
    </source>
</evidence>
<dbReference type="Pfam" id="PF20434">
    <property type="entry name" value="BD-FAE"/>
    <property type="match status" value="1"/>
</dbReference>
<evidence type="ECO:0000313" key="4">
    <source>
        <dbReference type="EMBL" id="MDX5895143.1"/>
    </source>
</evidence>
<evidence type="ECO:0000256" key="2">
    <source>
        <dbReference type="SAM" id="Phobius"/>
    </source>
</evidence>
<dbReference type="InterPro" id="IPR029058">
    <property type="entry name" value="AB_hydrolase_fold"/>
</dbReference>
<keyword evidence="2" id="KW-0472">Membrane</keyword>
<dbReference type="Proteomes" id="UP001281130">
    <property type="component" value="Unassembled WGS sequence"/>
</dbReference>
<dbReference type="Gene3D" id="3.40.50.1820">
    <property type="entry name" value="alpha/beta hydrolase"/>
    <property type="match status" value="1"/>
</dbReference>
<dbReference type="InterPro" id="IPR049492">
    <property type="entry name" value="BD-FAE-like_dom"/>
</dbReference>
<protein>
    <submittedName>
        <fullName evidence="4">Alpha/beta hydrolase</fullName>
    </submittedName>
</protein>
<keyword evidence="1 4" id="KW-0378">Hydrolase</keyword>
<sequence>MMNLSVAVREYGYWLGIINLLLGIFCLLSGHPARKVPGLLNLLSGTLLFVPVLQALGMSDRLHQQLTQSFGDSISVSNKVPFSIIRLFGSAAERLRDVEISTHVYSRAAGRELKLDFYSDGDLALRQPCVVVLAGGSWQRSDRRRFATLNPYLASLGYRVAAVEYRTAPEFRFPSALDDVRVALSYLKENADFLGLDPNRFVLLGRSAGAQLALLEAYTGTDDHICGVVSFYGAIDLPYAYANPPDPKIVDVRRLLEDYLGGSPNTDEEVYREASPINFVGPDSPPTLIFHGDRDEMVSHEQSERLARRLTDSSVAHLLVSLPWATHGFDHNFYGPGGQISTYAVEAFLSAVTQSEVQ</sequence>
<gene>
    <name evidence="4" type="ORF">SIL72_14040</name>
</gene>
<dbReference type="SUPFAM" id="SSF53474">
    <property type="entry name" value="alpha/beta-Hydrolases"/>
    <property type="match status" value="1"/>
</dbReference>